<evidence type="ECO:0000259" key="4">
    <source>
        <dbReference type="Pfam" id="PF02055"/>
    </source>
</evidence>
<accession>A0ABU7USI6</accession>
<dbReference type="InterPro" id="IPR001139">
    <property type="entry name" value="Glyco_hydro_30"/>
</dbReference>
<dbReference type="EMBL" id="JAZHFS010000016">
    <property type="protein sequence ID" value="MEF2113779.1"/>
    <property type="molecule type" value="Genomic_DNA"/>
</dbReference>
<comment type="similarity">
    <text evidence="3">Belongs to the glycosyl hydrolase 30 family.</text>
</comment>
<evidence type="ECO:0000259" key="5">
    <source>
        <dbReference type="Pfam" id="PF17189"/>
    </source>
</evidence>
<protein>
    <submittedName>
        <fullName evidence="6">Glycoside hydrolase family 30 protein</fullName>
    </submittedName>
</protein>
<name>A0ABU7USI6_9CLOT</name>
<dbReference type="Pfam" id="PF02055">
    <property type="entry name" value="Glyco_hydro_30"/>
    <property type="match status" value="1"/>
</dbReference>
<evidence type="ECO:0000256" key="1">
    <source>
        <dbReference type="ARBA" id="ARBA00022729"/>
    </source>
</evidence>
<evidence type="ECO:0000256" key="2">
    <source>
        <dbReference type="ARBA" id="ARBA00022801"/>
    </source>
</evidence>
<organism evidence="6 7">
    <name type="scientific">Clostridium frigoriphilum</name>
    <dbReference type="NCBI Taxonomy" id="443253"/>
    <lineage>
        <taxon>Bacteria</taxon>
        <taxon>Bacillati</taxon>
        <taxon>Bacillota</taxon>
        <taxon>Clostridia</taxon>
        <taxon>Eubacteriales</taxon>
        <taxon>Clostridiaceae</taxon>
        <taxon>Clostridium</taxon>
    </lineage>
</organism>
<keyword evidence="3" id="KW-0326">Glycosidase</keyword>
<evidence type="ECO:0000256" key="3">
    <source>
        <dbReference type="RuleBase" id="RU361188"/>
    </source>
</evidence>
<dbReference type="PANTHER" id="PTHR11069">
    <property type="entry name" value="GLUCOSYLCERAMIDASE"/>
    <property type="match status" value="1"/>
</dbReference>
<dbReference type="Proteomes" id="UP001498469">
    <property type="component" value="Unassembled WGS sequence"/>
</dbReference>
<sequence length="444" mass="51715">MSKVKHIYSIDKVYWQEGELNNIQYEDTLETTPQIKQTIKGFGACFNEISWDILNQIDEDKRKSILDSLFSQKGCNFNIGRLPMGASDYALEWHSYDETSGDCELKDFTIKRDKEYLLPFVKEAINRNSDISFFASPWSPPTWMKTKKAYNFGTLIFEDENLQSYANYFIKYIEEYKKEGVVIEQIHIQNEPHADQKFPSCMWTGKEMRDFIKNYLGPIFKEKGIDTEIWLGTINGPFVDFMLEGGAPFSQFYDQCINTILSDKDARKYISGAGFQWGGKHVIEQVELSYPEIRLMQTENECGDGKNTWEHAEYVFGLFWHYLQHNVESYAYWNMVLPKGGVSTWGWEQNSMITIDEETKEVVYEPEFYVMKHFSHFVKQGAKKIVTKGHWTSNSLVFENPNGDIVVIVGNAMDNDREFTFKHKGITFSTVINKHSINTFYVQA</sequence>
<dbReference type="Pfam" id="PF17189">
    <property type="entry name" value="Glyco_hydro_30C"/>
    <property type="match status" value="1"/>
</dbReference>
<feature type="domain" description="Glycosyl hydrolase family 30 TIM-barrel" evidence="4">
    <location>
        <begin position="39"/>
        <end position="378"/>
    </location>
</feature>
<feature type="domain" description="Glycosyl hydrolase family 30 beta sandwich" evidence="5">
    <location>
        <begin position="395"/>
        <end position="440"/>
    </location>
</feature>
<dbReference type="GO" id="GO:0016787">
    <property type="term" value="F:hydrolase activity"/>
    <property type="evidence" value="ECO:0007669"/>
    <property type="project" value="UniProtKB-KW"/>
</dbReference>
<dbReference type="InterPro" id="IPR033452">
    <property type="entry name" value="GH30_C"/>
</dbReference>
<dbReference type="PANTHER" id="PTHR11069:SF23">
    <property type="entry name" value="LYSOSOMAL ACID GLUCOSYLCERAMIDASE"/>
    <property type="match status" value="1"/>
</dbReference>
<keyword evidence="2 3" id="KW-0378">Hydrolase</keyword>
<dbReference type="InterPro" id="IPR033453">
    <property type="entry name" value="Glyco_hydro_30_TIM-barrel"/>
</dbReference>
<reference evidence="6 7" key="1">
    <citation type="submission" date="2023-11" db="EMBL/GenBank/DDBJ databases">
        <title>Draft genome sequence of a psychrophilic Clostridium strain from permafrost water brine.</title>
        <authorList>
            <person name="Shcherbakova V.A."/>
            <person name="Trubitsyn V.E."/>
            <person name="Zakharyuk A.G."/>
        </authorList>
    </citation>
    <scope>NUCLEOTIDE SEQUENCE [LARGE SCALE GENOMIC DNA]</scope>
    <source>
        <strain evidence="6 7">14F</strain>
    </source>
</reference>
<evidence type="ECO:0000313" key="7">
    <source>
        <dbReference type="Proteomes" id="UP001498469"/>
    </source>
</evidence>
<proteinExistence type="inferred from homology"/>
<evidence type="ECO:0000313" key="6">
    <source>
        <dbReference type="EMBL" id="MEF2113779.1"/>
    </source>
</evidence>
<gene>
    <name evidence="6" type="ORF">SJI18_15845</name>
</gene>
<keyword evidence="1" id="KW-0732">Signal</keyword>
<dbReference type="RefSeq" id="WP_216254565.1">
    <property type="nucleotide sequence ID" value="NZ_JAZHFS010000016.1"/>
</dbReference>
<keyword evidence="7" id="KW-1185">Reference proteome</keyword>
<comment type="caution">
    <text evidence="6">The sequence shown here is derived from an EMBL/GenBank/DDBJ whole genome shotgun (WGS) entry which is preliminary data.</text>
</comment>